<dbReference type="EMBL" id="JAGIOH010000001">
    <property type="protein sequence ID" value="MBP2402588.1"/>
    <property type="molecule type" value="Genomic_DNA"/>
</dbReference>
<organism evidence="2 3">
    <name type="scientific">Streptomyces syringium</name>
    <dbReference type="NCBI Taxonomy" id="76729"/>
    <lineage>
        <taxon>Bacteria</taxon>
        <taxon>Bacillati</taxon>
        <taxon>Actinomycetota</taxon>
        <taxon>Actinomycetes</taxon>
        <taxon>Kitasatosporales</taxon>
        <taxon>Streptomycetaceae</taxon>
        <taxon>Streptomyces</taxon>
    </lineage>
</organism>
<comment type="caution">
    <text evidence="2">The sequence shown here is derived from an EMBL/GenBank/DDBJ whole genome shotgun (WGS) entry which is preliminary data.</text>
</comment>
<reference evidence="2 3" key="1">
    <citation type="submission" date="2021-03" db="EMBL/GenBank/DDBJ databases">
        <title>Sequencing the genomes of 1000 actinobacteria strains.</title>
        <authorList>
            <person name="Klenk H.-P."/>
        </authorList>
    </citation>
    <scope>NUCLEOTIDE SEQUENCE [LARGE SCALE GENOMIC DNA]</scope>
    <source>
        <strain evidence="2 3">DSM 41480</strain>
    </source>
</reference>
<gene>
    <name evidence="2" type="ORF">JO379_002057</name>
</gene>
<evidence type="ECO:0000256" key="1">
    <source>
        <dbReference type="SAM" id="MobiDB-lite"/>
    </source>
</evidence>
<proteinExistence type="predicted"/>
<name>A0ABS4Y1E6_9ACTN</name>
<evidence type="ECO:0000313" key="3">
    <source>
        <dbReference type="Proteomes" id="UP001519291"/>
    </source>
</evidence>
<protein>
    <submittedName>
        <fullName evidence="2">Uncharacterized protein</fullName>
    </submittedName>
</protein>
<feature type="region of interest" description="Disordered" evidence="1">
    <location>
        <begin position="102"/>
        <end position="122"/>
    </location>
</feature>
<accession>A0ABS4Y1E6</accession>
<dbReference type="Proteomes" id="UP001519291">
    <property type="component" value="Unassembled WGS sequence"/>
</dbReference>
<keyword evidence="3" id="KW-1185">Reference proteome</keyword>
<evidence type="ECO:0000313" key="2">
    <source>
        <dbReference type="EMBL" id="MBP2402588.1"/>
    </source>
</evidence>
<sequence>MQLSNRTVPIFAPANWAPVRSQPWNRTLCMSADWKSTPVILQSVKVTPYSCEAARVRNLGTDGGGLQLGYTRDVTCQLGGLALDLRAGGGRVLPRTRFTVGDEPVTKPLPSHRPMPEAFIER</sequence>